<dbReference type="Ensembl" id="ENSCMMT00000006443.1">
    <property type="protein sequence ID" value="ENSCMMP00000005805.1"/>
    <property type="gene ID" value="ENSCMMG00000003701.1"/>
</dbReference>
<sequence>MAAGEAAPAAEVPPPPPPLGGAATERALEEAAASGTLSLAGRRLRSFPAAAARRWDLSDTTQAGETTPPRPQDTPPALRHAPSGG</sequence>
<dbReference type="AlphaFoldDB" id="A0A8C3BFR3"/>
<evidence type="ECO:0000313" key="2">
    <source>
        <dbReference type="Ensembl" id="ENSCMMP00000005805.1"/>
    </source>
</evidence>
<reference evidence="2" key="1">
    <citation type="submission" date="2025-08" db="UniProtKB">
        <authorList>
            <consortium name="Ensembl"/>
        </authorList>
    </citation>
    <scope>IDENTIFICATION</scope>
</reference>
<proteinExistence type="predicted"/>
<dbReference type="Proteomes" id="UP000694556">
    <property type="component" value="Unassembled WGS sequence"/>
</dbReference>
<feature type="region of interest" description="Disordered" evidence="1">
    <location>
        <begin position="53"/>
        <end position="85"/>
    </location>
</feature>
<feature type="compositionally biased region" description="Low complexity" evidence="1">
    <location>
        <begin position="1"/>
        <end position="10"/>
    </location>
</feature>
<evidence type="ECO:0000313" key="3">
    <source>
        <dbReference type="Proteomes" id="UP000694556"/>
    </source>
</evidence>
<evidence type="ECO:0000256" key="1">
    <source>
        <dbReference type="SAM" id="MobiDB-lite"/>
    </source>
</evidence>
<reference evidence="2" key="2">
    <citation type="submission" date="2025-09" db="UniProtKB">
        <authorList>
            <consortium name="Ensembl"/>
        </authorList>
    </citation>
    <scope>IDENTIFICATION</scope>
</reference>
<protein>
    <submittedName>
        <fullName evidence="2">Uncharacterized protein</fullName>
    </submittedName>
</protein>
<name>A0A8C3BFR3_CAIMO</name>
<keyword evidence="3" id="KW-1185">Reference proteome</keyword>
<organism evidence="2 3">
    <name type="scientific">Cairina moschata</name>
    <name type="common">Muscovy duck</name>
    <dbReference type="NCBI Taxonomy" id="8855"/>
    <lineage>
        <taxon>Eukaryota</taxon>
        <taxon>Metazoa</taxon>
        <taxon>Chordata</taxon>
        <taxon>Craniata</taxon>
        <taxon>Vertebrata</taxon>
        <taxon>Euteleostomi</taxon>
        <taxon>Archelosauria</taxon>
        <taxon>Archosauria</taxon>
        <taxon>Dinosauria</taxon>
        <taxon>Saurischia</taxon>
        <taxon>Theropoda</taxon>
        <taxon>Coelurosauria</taxon>
        <taxon>Aves</taxon>
        <taxon>Neognathae</taxon>
        <taxon>Galloanserae</taxon>
        <taxon>Anseriformes</taxon>
        <taxon>Anatidae</taxon>
        <taxon>Anatinae</taxon>
        <taxon>Cairina</taxon>
    </lineage>
</organism>
<accession>A0A8C3BFR3</accession>
<feature type="region of interest" description="Disordered" evidence="1">
    <location>
        <begin position="1"/>
        <end position="22"/>
    </location>
</feature>